<accession>A0A7D5H3Y2</accession>
<feature type="chain" id="PRO_5028837634" description="Outer membrane protein assembly factor BamE" evidence="1">
    <location>
        <begin position="29"/>
        <end position="159"/>
    </location>
</feature>
<organism evidence="2 3">
    <name type="scientific">Pseudomonas eucalypticola</name>
    <dbReference type="NCBI Taxonomy" id="2599595"/>
    <lineage>
        <taxon>Bacteria</taxon>
        <taxon>Pseudomonadati</taxon>
        <taxon>Pseudomonadota</taxon>
        <taxon>Gammaproteobacteria</taxon>
        <taxon>Pseudomonadales</taxon>
        <taxon>Pseudomonadaceae</taxon>
        <taxon>Pseudomonas</taxon>
    </lineage>
</organism>
<evidence type="ECO:0000313" key="2">
    <source>
        <dbReference type="EMBL" id="QKZ03323.1"/>
    </source>
</evidence>
<dbReference type="Proteomes" id="UP000509568">
    <property type="component" value="Chromosome"/>
</dbReference>
<keyword evidence="3" id="KW-1185">Reference proteome</keyword>
<evidence type="ECO:0000256" key="1">
    <source>
        <dbReference type="SAM" id="SignalP"/>
    </source>
</evidence>
<dbReference type="PROSITE" id="PS51257">
    <property type="entry name" value="PROKAR_LIPOPROTEIN"/>
    <property type="match status" value="1"/>
</dbReference>
<sequence length="159" mass="16965">MSAIHGKTFRNRVGLCLLVGVLAGCANSNDLMGNMNPFGVGAKKYDMDYLNTTLIAGKTTKAQVLELFGKPTRGGSDLSAQSKWTYEKREEGVEKYLNMAHGYVAPEVGQTLSDAQGQVFKAQGALNDAGSVVGGTPARQGLILDIFFDNDVVQAFSVI</sequence>
<dbReference type="EMBL" id="CP056030">
    <property type="protein sequence ID" value="QKZ03323.1"/>
    <property type="molecule type" value="Genomic_DNA"/>
</dbReference>
<dbReference type="RefSeq" id="WP_158154809.1">
    <property type="nucleotide sequence ID" value="NZ_CP056030.1"/>
</dbReference>
<reference evidence="2 3" key="1">
    <citation type="submission" date="2020-06" db="EMBL/GenBank/DDBJ databases">
        <title>Pseudomonas eucalypticola sp. nov., an endophyte of Eucalyptus dunnii leaves with biocontrol ability of eucalyptus leaf blight.</title>
        <authorList>
            <person name="Liu Y."/>
            <person name="Song Z."/>
            <person name="Zeng H."/>
            <person name="Lu M."/>
            <person name="Wang X."/>
            <person name="Lian X."/>
            <person name="Zhang Q."/>
        </authorList>
    </citation>
    <scope>NUCLEOTIDE SEQUENCE [LARGE SCALE GENOMIC DNA]</scope>
    <source>
        <strain evidence="2 3">NP-1</strain>
    </source>
</reference>
<proteinExistence type="predicted"/>
<feature type="signal peptide" evidence="1">
    <location>
        <begin position="1"/>
        <end position="28"/>
    </location>
</feature>
<evidence type="ECO:0008006" key="4">
    <source>
        <dbReference type="Google" id="ProtNLM"/>
    </source>
</evidence>
<gene>
    <name evidence="2" type="ORF">HWQ56_05795</name>
</gene>
<evidence type="ECO:0000313" key="3">
    <source>
        <dbReference type="Proteomes" id="UP000509568"/>
    </source>
</evidence>
<protein>
    <recommendedName>
        <fullName evidence="4">Outer membrane protein assembly factor BamE</fullName>
    </recommendedName>
</protein>
<dbReference type="KEGG" id="pez:HWQ56_05795"/>
<name>A0A7D5H3Y2_9PSED</name>
<keyword evidence="1" id="KW-0732">Signal</keyword>
<dbReference type="AlphaFoldDB" id="A0A7D5H3Y2"/>